<dbReference type="RefSeq" id="WP_052733820.1">
    <property type="nucleotide sequence ID" value="NZ_BBWU01000028.1"/>
</dbReference>
<keyword evidence="3" id="KW-1185">Reference proteome</keyword>
<dbReference type="STRING" id="1219043.SCH01S_28_00350"/>
<dbReference type="AlphaFoldDB" id="A0A0E9MP20"/>
<keyword evidence="1" id="KW-1133">Transmembrane helix</keyword>
<organism evidence="2 3">
    <name type="scientific">Sphingomonas changbaiensis NBRC 104936</name>
    <dbReference type="NCBI Taxonomy" id="1219043"/>
    <lineage>
        <taxon>Bacteria</taxon>
        <taxon>Pseudomonadati</taxon>
        <taxon>Pseudomonadota</taxon>
        <taxon>Alphaproteobacteria</taxon>
        <taxon>Sphingomonadales</taxon>
        <taxon>Sphingomonadaceae</taxon>
        <taxon>Sphingomonas</taxon>
    </lineage>
</organism>
<name>A0A0E9MP20_9SPHN</name>
<dbReference type="EMBL" id="BBWU01000028">
    <property type="protein sequence ID" value="GAO39176.1"/>
    <property type="molecule type" value="Genomic_DNA"/>
</dbReference>
<dbReference type="PANTHER" id="PTHR28008:SF1">
    <property type="entry name" value="DOMAIN PROTEIN, PUTATIVE (AFU_ORTHOLOGUE AFUA_3G10980)-RELATED"/>
    <property type="match status" value="1"/>
</dbReference>
<comment type="caution">
    <text evidence="2">The sequence shown here is derived from an EMBL/GenBank/DDBJ whole genome shotgun (WGS) entry which is preliminary data.</text>
</comment>
<evidence type="ECO:0000313" key="3">
    <source>
        <dbReference type="Proteomes" id="UP000033202"/>
    </source>
</evidence>
<dbReference type="NCBIfam" id="NF037970">
    <property type="entry name" value="vanZ_1"/>
    <property type="match status" value="1"/>
</dbReference>
<feature type="transmembrane region" description="Helical" evidence="1">
    <location>
        <begin position="7"/>
        <end position="28"/>
    </location>
</feature>
<dbReference type="Proteomes" id="UP000033202">
    <property type="component" value="Unassembled WGS sequence"/>
</dbReference>
<keyword evidence="1" id="KW-0812">Transmembrane</keyword>
<feature type="transmembrane region" description="Helical" evidence="1">
    <location>
        <begin position="86"/>
        <end position="107"/>
    </location>
</feature>
<proteinExistence type="predicted"/>
<evidence type="ECO:0000256" key="1">
    <source>
        <dbReference type="SAM" id="Phobius"/>
    </source>
</evidence>
<gene>
    <name evidence="2" type="ORF">SCH01S_28_00350</name>
</gene>
<evidence type="ECO:0008006" key="4">
    <source>
        <dbReference type="Google" id="ProtNLM"/>
    </source>
</evidence>
<feature type="transmembrane region" description="Helical" evidence="1">
    <location>
        <begin position="34"/>
        <end position="51"/>
    </location>
</feature>
<protein>
    <recommendedName>
        <fullName evidence="4">VanZ-like domain-containing protein</fullName>
    </recommendedName>
</protein>
<feature type="transmembrane region" description="Helical" evidence="1">
    <location>
        <begin position="56"/>
        <end position="74"/>
    </location>
</feature>
<evidence type="ECO:0000313" key="2">
    <source>
        <dbReference type="EMBL" id="GAO39176.1"/>
    </source>
</evidence>
<keyword evidence="1" id="KW-0472">Membrane</keyword>
<sequence length="115" mass="12977">MQRLFRYAFWFAVAATLFFALRKVTVVIPASDKSQHAVTFAVLTGLAAMAYPRARLWAAAFALSGFGALIEFLQPYFERDRDYRDWIADTIGILVAFAIVFAARKLLLRGRNSPL</sequence>
<reference evidence="2 3" key="1">
    <citation type="submission" date="2015-04" db="EMBL/GenBank/DDBJ databases">
        <title>Whole genome shotgun sequence of Sphingomonas changbaiensis NBRC 104936.</title>
        <authorList>
            <person name="Katano-Makiyama Y."/>
            <person name="Hosoyama A."/>
            <person name="Hashimoto M."/>
            <person name="Noguchi M."/>
            <person name="Tsuchikane K."/>
            <person name="Ohji S."/>
            <person name="Yamazoe A."/>
            <person name="Ichikawa N."/>
            <person name="Kimura A."/>
            <person name="Fujita N."/>
        </authorList>
    </citation>
    <scope>NUCLEOTIDE SEQUENCE [LARGE SCALE GENOMIC DNA]</scope>
    <source>
        <strain evidence="2 3">NBRC 104936</strain>
    </source>
</reference>
<accession>A0A0E9MP20</accession>
<dbReference type="PANTHER" id="PTHR28008">
    <property type="entry name" value="DOMAIN PROTEIN, PUTATIVE (AFU_ORTHOLOGUE AFUA_3G10980)-RELATED"/>
    <property type="match status" value="1"/>
</dbReference>